<dbReference type="PANTHER" id="PTHR14239">
    <property type="entry name" value="DUDULIN-RELATED"/>
    <property type="match status" value="1"/>
</dbReference>
<evidence type="ECO:0000313" key="3">
    <source>
        <dbReference type="EMBL" id="TFB80033.1"/>
    </source>
</evidence>
<keyword evidence="1" id="KW-0560">Oxidoreductase</keyword>
<evidence type="ECO:0000259" key="2">
    <source>
        <dbReference type="Pfam" id="PF03807"/>
    </source>
</evidence>
<reference evidence="3 4" key="1">
    <citation type="submission" date="2019-03" db="EMBL/GenBank/DDBJ databases">
        <title>Genomics of glacier-inhabiting Cryobacterium strains.</title>
        <authorList>
            <person name="Liu Q."/>
            <person name="Xin Y.-H."/>
        </authorList>
    </citation>
    <scope>NUCLEOTIDE SEQUENCE [LARGE SCALE GENOMIC DNA]</scope>
    <source>
        <strain evidence="3 4">CGMCC 1.10440</strain>
    </source>
</reference>
<dbReference type="Pfam" id="PF03807">
    <property type="entry name" value="F420_oxidored"/>
    <property type="match status" value="1"/>
</dbReference>
<organism evidence="3 4">
    <name type="scientific">Terrimesophilobacter mesophilus</name>
    <dbReference type="NCBI Taxonomy" id="433647"/>
    <lineage>
        <taxon>Bacteria</taxon>
        <taxon>Bacillati</taxon>
        <taxon>Actinomycetota</taxon>
        <taxon>Actinomycetes</taxon>
        <taxon>Micrococcales</taxon>
        <taxon>Microbacteriaceae</taxon>
        <taxon>Terrimesophilobacter</taxon>
    </lineage>
</organism>
<dbReference type="RefSeq" id="WP_104095897.1">
    <property type="nucleotide sequence ID" value="NZ_JACHBP010000001.1"/>
</dbReference>
<dbReference type="Proteomes" id="UP000298488">
    <property type="component" value="Unassembled WGS sequence"/>
</dbReference>
<dbReference type="InterPro" id="IPR028939">
    <property type="entry name" value="P5C_Rdtase_cat_N"/>
</dbReference>
<dbReference type="InterPro" id="IPR036291">
    <property type="entry name" value="NAD(P)-bd_dom_sf"/>
</dbReference>
<dbReference type="EMBL" id="SOFI01000003">
    <property type="protein sequence ID" value="TFB80033.1"/>
    <property type="molecule type" value="Genomic_DNA"/>
</dbReference>
<gene>
    <name evidence="3" type="ORF">E3N84_08235</name>
</gene>
<evidence type="ECO:0000313" key="4">
    <source>
        <dbReference type="Proteomes" id="UP000298488"/>
    </source>
</evidence>
<accession>A0A4R8VB60</accession>
<dbReference type="InterPro" id="IPR051267">
    <property type="entry name" value="STEAP_metalloreductase"/>
</dbReference>
<name>A0A4R8VB60_9MICO</name>
<comment type="caution">
    <text evidence="3">The sequence shown here is derived from an EMBL/GenBank/DDBJ whole genome shotgun (WGS) entry which is preliminary data.</text>
</comment>
<dbReference type="GO" id="GO:0016491">
    <property type="term" value="F:oxidoreductase activity"/>
    <property type="evidence" value="ECO:0007669"/>
    <property type="project" value="UniProtKB-KW"/>
</dbReference>
<proteinExistence type="predicted"/>
<dbReference type="Gene3D" id="3.40.50.720">
    <property type="entry name" value="NAD(P)-binding Rossmann-like Domain"/>
    <property type="match status" value="1"/>
</dbReference>
<feature type="domain" description="Pyrroline-5-carboxylate reductase catalytic N-terminal" evidence="2">
    <location>
        <begin position="3"/>
        <end position="93"/>
    </location>
</feature>
<evidence type="ECO:0000256" key="1">
    <source>
        <dbReference type="ARBA" id="ARBA00023002"/>
    </source>
</evidence>
<protein>
    <submittedName>
        <fullName evidence="3">NADP oxidoreductase</fullName>
    </submittedName>
</protein>
<dbReference type="PANTHER" id="PTHR14239:SF10">
    <property type="entry name" value="REDUCTASE"/>
    <property type="match status" value="1"/>
</dbReference>
<dbReference type="SUPFAM" id="SSF51735">
    <property type="entry name" value="NAD(P)-binding Rossmann-fold domains"/>
    <property type="match status" value="1"/>
</dbReference>
<keyword evidence="4" id="KW-1185">Reference proteome</keyword>
<dbReference type="AlphaFoldDB" id="A0A4R8VB60"/>
<sequence length="205" mass="20843">MSTISIIGAGNMAAAIGTRAAQHGYKVEFMSRDAVKAEALARQVGGAATVGEFGARPAGDIVIVAVLYASAVDVVKRFGDALEGKILVDITNPFNADGSGLVTSAGDSVTEQLAAVAPASAHVVKAFNMLFRGVVADGKPVDVFFAGSSAEARGRVATFLESLDMRPVDAGGIELAHALEWAGLLLVGLARNGSGFDLALSAAVR</sequence>
<dbReference type="OrthoDB" id="5738121at2"/>